<evidence type="ECO:0000313" key="10">
    <source>
        <dbReference type="EMBL" id="MFC6647171.1"/>
    </source>
</evidence>
<organism evidence="10 11">
    <name type="scientific">Granulicella cerasi</name>
    <dbReference type="NCBI Taxonomy" id="741063"/>
    <lineage>
        <taxon>Bacteria</taxon>
        <taxon>Pseudomonadati</taxon>
        <taxon>Acidobacteriota</taxon>
        <taxon>Terriglobia</taxon>
        <taxon>Terriglobales</taxon>
        <taxon>Acidobacteriaceae</taxon>
        <taxon>Granulicella</taxon>
    </lineage>
</organism>
<keyword evidence="6" id="KW-0418">Kinase</keyword>
<dbReference type="PROSITE" id="PS50109">
    <property type="entry name" value="HIS_KIN"/>
    <property type="match status" value="1"/>
</dbReference>
<keyword evidence="4" id="KW-0808">Transferase</keyword>
<accession>A0ABW1ZEN3</accession>
<evidence type="ECO:0000256" key="3">
    <source>
        <dbReference type="ARBA" id="ARBA00022553"/>
    </source>
</evidence>
<comment type="catalytic activity">
    <reaction evidence="1">
        <text>ATP + protein L-histidine = ADP + protein N-phospho-L-histidine.</text>
        <dbReference type="EC" id="2.7.13.3"/>
    </reaction>
</comment>
<dbReference type="InterPro" id="IPR005467">
    <property type="entry name" value="His_kinase_dom"/>
</dbReference>
<sequence length="89" mass="9891">MLCRWRDRSLSVPGEGHFRLAIEDDGRGVPEDLKDKIFTPLFTTKQDVGTGLGLRVTKEIVEKYGGTITIKNSSLGAIFLVEFSDSHSH</sequence>
<dbReference type="InterPro" id="IPR004358">
    <property type="entry name" value="Sig_transdc_His_kin-like_C"/>
</dbReference>
<dbReference type="InterPro" id="IPR003594">
    <property type="entry name" value="HATPase_dom"/>
</dbReference>
<dbReference type="RefSeq" id="WP_390236055.1">
    <property type="nucleotide sequence ID" value="NZ_JBHSWI010000001.1"/>
</dbReference>
<evidence type="ECO:0000256" key="5">
    <source>
        <dbReference type="ARBA" id="ARBA00022741"/>
    </source>
</evidence>
<keyword evidence="7 10" id="KW-0067">ATP-binding</keyword>
<reference evidence="11" key="1">
    <citation type="journal article" date="2019" name="Int. J. Syst. Evol. Microbiol.">
        <title>The Global Catalogue of Microorganisms (GCM) 10K type strain sequencing project: providing services to taxonomists for standard genome sequencing and annotation.</title>
        <authorList>
            <consortium name="The Broad Institute Genomics Platform"/>
            <consortium name="The Broad Institute Genome Sequencing Center for Infectious Disease"/>
            <person name="Wu L."/>
            <person name="Ma J."/>
        </authorList>
    </citation>
    <scope>NUCLEOTIDE SEQUENCE [LARGE SCALE GENOMIC DNA]</scope>
    <source>
        <strain evidence="11">CGMCC 1.16026</strain>
    </source>
</reference>
<protein>
    <recommendedName>
        <fullName evidence="2">histidine kinase</fullName>
        <ecNumber evidence="2">2.7.13.3</ecNumber>
    </recommendedName>
</protein>
<evidence type="ECO:0000256" key="8">
    <source>
        <dbReference type="ARBA" id="ARBA00023012"/>
    </source>
</evidence>
<dbReference type="SUPFAM" id="SSF55874">
    <property type="entry name" value="ATPase domain of HSP90 chaperone/DNA topoisomerase II/histidine kinase"/>
    <property type="match status" value="1"/>
</dbReference>
<dbReference type="InterPro" id="IPR036890">
    <property type="entry name" value="HATPase_C_sf"/>
</dbReference>
<keyword evidence="11" id="KW-1185">Reference proteome</keyword>
<name>A0ABW1ZEN3_9BACT</name>
<dbReference type="PANTHER" id="PTHR43065">
    <property type="entry name" value="SENSOR HISTIDINE KINASE"/>
    <property type="match status" value="1"/>
</dbReference>
<proteinExistence type="predicted"/>
<keyword evidence="3" id="KW-0597">Phosphoprotein</keyword>
<evidence type="ECO:0000256" key="1">
    <source>
        <dbReference type="ARBA" id="ARBA00000085"/>
    </source>
</evidence>
<keyword evidence="8" id="KW-0902">Two-component regulatory system</keyword>
<dbReference type="Pfam" id="PF02518">
    <property type="entry name" value="HATPase_c"/>
    <property type="match status" value="1"/>
</dbReference>
<dbReference type="Proteomes" id="UP001596391">
    <property type="component" value="Unassembled WGS sequence"/>
</dbReference>
<evidence type="ECO:0000256" key="7">
    <source>
        <dbReference type="ARBA" id="ARBA00022840"/>
    </source>
</evidence>
<dbReference type="PANTHER" id="PTHR43065:SF10">
    <property type="entry name" value="PEROXIDE STRESS-ACTIVATED HISTIDINE KINASE MAK3"/>
    <property type="match status" value="1"/>
</dbReference>
<evidence type="ECO:0000256" key="6">
    <source>
        <dbReference type="ARBA" id="ARBA00022777"/>
    </source>
</evidence>
<dbReference type="Gene3D" id="3.30.565.10">
    <property type="entry name" value="Histidine kinase-like ATPase, C-terminal domain"/>
    <property type="match status" value="1"/>
</dbReference>
<dbReference type="EMBL" id="JBHSWI010000001">
    <property type="protein sequence ID" value="MFC6647171.1"/>
    <property type="molecule type" value="Genomic_DNA"/>
</dbReference>
<dbReference type="GO" id="GO:0005524">
    <property type="term" value="F:ATP binding"/>
    <property type="evidence" value="ECO:0007669"/>
    <property type="project" value="UniProtKB-KW"/>
</dbReference>
<feature type="domain" description="Histidine kinase" evidence="9">
    <location>
        <begin position="17"/>
        <end position="87"/>
    </location>
</feature>
<evidence type="ECO:0000256" key="2">
    <source>
        <dbReference type="ARBA" id="ARBA00012438"/>
    </source>
</evidence>
<evidence type="ECO:0000313" key="11">
    <source>
        <dbReference type="Proteomes" id="UP001596391"/>
    </source>
</evidence>
<evidence type="ECO:0000259" key="9">
    <source>
        <dbReference type="PROSITE" id="PS50109"/>
    </source>
</evidence>
<evidence type="ECO:0000256" key="4">
    <source>
        <dbReference type="ARBA" id="ARBA00022679"/>
    </source>
</evidence>
<dbReference type="PRINTS" id="PR00344">
    <property type="entry name" value="BCTRLSENSOR"/>
</dbReference>
<comment type="caution">
    <text evidence="10">The sequence shown here is derived from an EMBL/GenBank/DDBJ whole genome shotgun (WGS) entry which is preliminary data.</text>
</comment>
<keyword evidence="5" id="KW-0547">Nucleotide-binding</keyword>
<dbReference type="SMART" id="SM00387">
    <property type="entry name" value="HATPase_c"/>
    <property type="match status" value="1"/>
</dbReference>
<dbReference type="EC" id="2.7.13.3" evidence="2"/>
<gene>
    <name evidence="10" type="ORF">ACFQBQ_16655</name>
</gene>